<protein>
    <recommendedName>
        <fullName evidence="11">X8 domain-containing protein</fullName>
    </recommendedName>
</protein>
<keyword evidence="6" id="KW-1015">Disulfide bond</keyword>
<dbReference type="GO" id="GO:0009506">
    <property type="term" value="C:plasmodesma"/>
    <property type="evidence" value="ECO:0007669"/>
    <property type="project" value="UniProtKB-ARBA"/>
</dbReference>
<evidence type="ECO:0000313" key="13">
    <source>
        <dbReference type="Proteomes" id="UP000694005"/>
    </source>
</evidence>
<keyword evidence="3" id="KW-0336">GPI-anchor</keyword>
<feature type="region of interest" description="Disordered" evidence="9">
    <location>
        <begin position="333"/>
        <end position="371"/>
    </location>
</feature>
<name>A0A8D9HIB8_BRACM</name>
<evidence type="ECO:0000259" key="11">
    <source>
        <dbReference type="SMART" id="SM00768"/>
    </source>
</evidence>
<evidence type="ECO:0000256" key="7">
    <source>
        <dbReference type="ARBA" id="ARBA00023180"/>
    </source>
</evidence>
<dbReference type="PANTHER" id="PTHR31044">
    <property type="entry name" value="BETA-1,3 GLUCANASE"/>
    <property type="match status" value="1"/>
</dbReference>
<proteinExistence type="predicted"/>
<dbReference type="GO" id="GO:0005886">
    <property type="term" value="C:plasma membrane"/>
    <property type="evidence" value="ECO:0007669"/>
    <property type="project" value="UniProtKB-SubCell"/>
</dbReference>
<evidence type="ECO:0000256" key="9">
    <source>
        <dbReference type="SAM" id="MobiDB-lite"/>
    </source>
</evidence>
<gene>
    <name evidence="12" type="ORF">BRAPAZ1V2_A08P37110.2</name>
</gene>
<dbReference type="PANTHER" id="PTHR31044:SF124">
    <property type="entry name" value="X8 DOMAIN-CONTAINING PROTEIN"/>
    <property type="match status" value="1"/>
</dbReference>
<evidence type="ECO:0000256" key="3">
    <source>
        <dbReference type="ARBA" id="ARBA00022622"/>
    </source>
</evidence>
<dbReference type="Gene3D" id="1.20.58.1040">
    <property type="match status" value="1"/>
</dbReference>
<comment type="subcellular location">
    <subcellularLocation>
        <location evidence="1">Cell membrane</location>
        <topology evidence="1">Lipid-anchor</topology>
        <topology evidence="1">GPI-anchor</topology>
    </subcellularLocation>
</comment>
<keyword evidence="2" id="KW-1003">Cell membrane</keyword>
<keyword evidence="5 10" id="KW-0472">Membrane</keyword>
<keyword evidence="8" id="KW-0449">Lipoprotein</keyword>
<dbReference type="SMART" id="SM00768">
    <property type="entry name" value="X8"/>
    <property type="match status" value="1"/>
</dbReference>
<evidence type="ECO:0000256" key="4">
    <source>
        <dbReference type="ARBA" id="ARBA00022729"/>
    </source>
</evidence>
<dbReference type="InterPro" id="IPR012946">
    <property type="entry name" value="X8"/>
</dbReference>
<feature type="compositionally biased region" description="Polar residues" evidence="9">
    <location>
        <begin position="360"/>
        <end position="371"/>
    </location>
</feature>
<keyword evidence="10" id="KW-0812">Transmembrane</keyword>
<evidence type="ECO:0000256" key="2">
    <source>
        <dbReference type="ARBA" id="ARBA00022475"/>
    </source>
</evidence>
<evidence type="ECO:0000256" key="10">
    <source>
        <dbReference type="SAM" id="Phobius"/>
    </source>
</evidence>
<keyword evidence="4" id="KW-0732">Signal</keyword>
<dbReference type="Proteomes" id="UP000694005">
    <property type="component" value="Chromosome A08"/>
</dbReference>
<keyword evidence="10" id="KW-1133">Transmembrane helix</keyword>
<feature type="compositionally biased region" description="Low complexity" evidence="9">
    <location>
        <begin position="333"/>
        <end position="348"/>
    </location>
</feature>
<dbReference type="Pfam" id="PF07983">
    <property type="entry name" value="X8"/>
    <property type="match status" value="1"/>
</dbReference>
<evidence type="ECO:0000256" key="1">
    <source>
        <dbReference type="ARBA" id="ARBA00004609"/>
    </source>
</evidence>
<feature type="region of interest" description="Disordered" evidence="9">
    <location>
        <begin position="281"/>
        <end position="313"/>
    </location>
</feature>
<feature type="compositionally biased region" description="Low complexity" evidence="9">
    <location>
        <begin position="281"/>
        <end position="306"/>
    </location>
</feature>
<dbReference type="FunFam" id="1.20.58.1040:FF:000001">
    <property type="entry name" value="Glucan endo-1,3-beta-glucosidase 4"/>
    <property type="match status" value="1"/>
</dbReference>
<reference evidence="12 13" key="1">
    <citation type="submission" date="2021-07" db="EMBL/GenBank/DDBJ databases">
        <authorList>
            <consortium name="Genoscope - CEA"/>
            <person name="William W."/>
        </authorList>
    </citation>
    <scope>NUCLEOTIDE SEQUENCE [LARGE SCALE GENOMIC DNA]</scope>
</reference>
<dbReference type="Gramene" id="A08p37110.2_BraZ1">
    <property type="protein sequence ID" value="A08p37110.2_BraZ1.CDS"/>
    <property type="gene ID" value="A08g37110.2_BraZ1"/>
</dbReference>
<dbReference type="AlphaFoldDB" id="A0A8D9HIB8"/>
<dbReference type="InterPro" id="IPR044788">
    <property type="entry name" value="X8_dom_prot"/>
</dbReference>
<accession>A0A8D9HIB8</accession>
<evidence type="ECO:0000313" key="12">
    <source>
        <dbReference type="EMBL" id="CAG7900045.1"/>
    </source>
</evidence>
<feature type="domain" description="X8" evidence="11">
    <location>
        <begin position="196"/>
        <end position="280"/>
    </location>
</feature>
<dbReference type="GO" id="GO:0098552">
    <property type="term" value="C:side of membrane"/>
    <property type="evidence" value="ECO:0007669"/>
    <property type="project" value="UniProtKB-KW"/>
</dbReference>
<feature type="transmembrane region" description="Helical" evidence="10">
    <location>
        <begin position="31"/>
        <end position="52"/>
    </location>
</feature>
<dbReference type="EMBL" id="LS974624">
    <property type="protein sequence ID" value="CAG7900045.1"/>
    <property type="molecule type" value="Genomic_DNA"/>
</dbReference>
<evidence type="ECO:0000256" key="5">
    <source>
        <dbReference type="ARBA" id="ARBA00023136"/>
    </source>
</evidence>
<sequence>MYKIYKKIKRKLIEISQWPNPKDFIAKQTSFSLYFFFLVTCMLSTVSFIPFFSANFLMKNLKSFCSSYKPKKEEKKKNKQPQALMAAKQSYFFLFLSLVPLCSSTTTHDVINPPTVFPTNPTTTPPATTFPPVTITPTNPSPALPFNPPVTVVPPTLTPPVTTNPVTQYPPTQPSGTVPVIPPPVVSTSPSASGQSWCVAKPGASQTSIQLALDYACGSGKADCSQIQQGGSCYSPISLQNHASFAFNSYYQKNPSPQSCDFGGAASVVSTNPSTGSCVYQTGSGSGSSTSTPVGTTTPTPSTQTVNQPPLTPTPITPTGGVTIGVGTPPAVFNPANPSSNTLPNPSSGGSAVYGFDGSPNGNNPTPSDSTNLQIHSAHIMVVSLILHAVLFH</sequence>
<evidence type="ECO:0000256" key="6">
    <source>
        <dbReference type="ARBA" id="ARBA00023157"/>
    </source>
</evidence>
<organism evidence="12 13">
    <name type="scientific">Brassica campestris</name>
    <name type="common">Field mustard</name>
    <dbReference type="NCBI Taxonomy" id="3711"/>
    <lineage>
        <taxon>Eukaryota</taxon>
        <taxon>Viridiplantae</taxon>
        <taxon>Streptophyta</taxon>
        <taxon>Embryophyta</taxon>
        <taxon>Tracheophyta</taxon>
        <taxon>Spermatophyta</taxon>
        <taxon>Magnoliopsida</taxon>
        <taxon>eudicotyledons</taxon>
        <taxon>Gunneridae</taxon>
        <taxon>Pentapetalae</taxon>
        <taxon>rosids</taxon>
        <taxon>malvids</taxon>
        <taxon>Brassicales</taxon>
        <taxon>Brassicaceae</taxon>
        <taxon>Brassiceae</taxon>
        <taxon>Brassica</taxon>
    </lineage>
</organism>
<evidence type="ECO:0000256" key="8">
    <source>
        <dbReference type="ARBA" id="ARBA00023288"/>
    </source>
</evidence>
<keyword evidence="7" id="KW-0325">Glycoprotein</keyword>